<evidence type="ECO:0000256" key="1">
    <source>
        <dbReference type="SAM" id="SignalP"/>
    </source>
</evidence>
<accession>F5YEY4</accession>
<dbReference type="InterPro" id="IPR011050">
    <property type="entry name" value="Pectin_lyase_fold/virulence"/>
</dbReference>
<dbReference type="eggNOG" id="COG2911">
    <property type="taxonomic scope" value="Bacteria"/>
</dbReference>
<dbReference type="InterPro" id="IPR039448">
    <property type="entry name" value="Beta_helix"/>
</dbReference>
<feature type="signal peptide" evidence="1">
    <location>
        <begin position="1"/>
        <end position="24"/>
    </location>
</feature>
<dbReference type="InterPro" id="IPR012334">
    <property type="entry name" value="Pectin_lyas_fold"/>
</dbReference>
<dbReference type="RefSeq" id="WP_015711783.1">
    <property type="nucleotide sequence ID" value="NC_015577.1"/>
</dbReference>
<proteinExistence type="predicted"/>
<reference evidence="3 4" key="2">
    <citation type="journal article" date="2011" name="ISME J.">
        <title>RNA-seq reveals cooperative metabolic interactions between two termite-gut spirochete species in co-culture.</title>
        <authorList>
            <person name="Rosenthal A.Z."/>
            <person name="Matson E.G."/>
            <person name="Eldar A."/>
            <person name="Leadbetter J.R."/>
        </authorList>
    </citation>
    <scope>NUCLEOTIDE SEQUENCE [LARGE SCALE GENOMIC DNA]</scope>
    <source>
        <strain evidence="4">ATCC BAA-888 / DSM 13862 / ZAS-9</strain>
    </source>
</reference>
<dbReference type="eggNOG" id="COG4870">
    <property type="taxonomic scope" value="Bacteria"/>
</dbReference>
<dbReference type="Gene3D" id="2.160.20.10">
    <property type="entry name" value="Single-stranded right-handed beta-helix, Pectin lyase-like"/>
    <property type="match status" value="4"/>
</dbReference>
<sequence length="1544" mass="159305">MKRKTTILALIIAALFMASCDNIASPETSLNGNSQTGLFVLKIDSLSTGRTILPAANINDFEKFDLTFTAGGQSPVIVSKTRAEIGEAIELAQGTWALEITAYITGPGEELVPAARGSESDIQIVAGTTVSKPVALNAIVSEGEGTFAYTVNYPGWVAIAQMTITPLSDGGTAEQTLDFIVSDPAIGALALNAGYYRVVTALTFEDNNAGKHEILHIYKNLTSSVTYTFTPANFEAITVTSTADSGTGTFRAALNNVSDGGAVKVMLPVGSVITLTNALPEINKSISIEGNGVILDGSGIGNTSQLLNISNTYAAVVIKRVHFRNRTTSGGYGAAIRNDGILTLQSCIFSGNKTTGSYGGAVYTSGTLTVQGCTFYNNTSGSYGGAIYRYGGTLTFTGNIFYGNTATYGGPIVYGGGGTVTSGGFNMTDKPDGAGTDQSGWTFTGSDTQVSAIPFGPVSFKLRTGVPAAITTRPEGYPETDFYGEPIPASNAAAGAVQAVSTGYYLDLGVSGSGMISVNAGSANADGLYDSGISVTLEVTDGNEVFWYWTLNGTQLPAQVTPKQYTLTMGGDTAVGAVFCNEVTSVNNTGTGTLRAALTNVSDRGVIRVTLPAGSVINLTSVLPEVNKSITIEGNGVILDGSGIAETGDYSQLLNIGSAGVVIKRVHFRNRTNSDYGAAIRNSGNLTLQSCIFSGNKTTASNAAGGVIYHNGGALTVQGCTFYKNLSNASNYSGSAIYNDFGTLILTGNIFYDNTASLYRPIVINQWGTVISGGFNVTDHPGGTDQSGWTFASSDTQVSVIPFGRVSFKSGKSASGVITARPEDYPDTDFYGDPIPASNAAAGAVQAAVTGYALDYGANGSGTVNIISGSANEDGFYNPGTSVTLQAANGMEVIHYWTLNGTQMQAPPTLNLYTLTINDDTVVRAVFYNEVTSAADGSGTGTLRAALTNVSDGGTIRVTLPAGSVINLTSVLPSIAKSITIEGNGIILDGSGIAETGNYSQLLNTGSSAGVVIKRVHFRNRTNSVYGAAIRNSGNLTLQSCIFSGNKTTASNAYGGAVYHHNGGALTVQGCTFYNNTSGYSGGAIYSSSGTLTFTGNIFYGNTASYGPIVGGGTVTSGGFNMTDKPDGTESSQSGWNFTSGDTQVSSIPFGPVSFKLKTGIPAVITTRPEDYPETDFYGDPIPASNAAAGAVQAVSTGYYLDYGVSGSGTVSVTAGSVNTDGFYDFGASVTLEATEGSKTFLYWTLNGTQLPTQPTPKQYTLTISGDTVVRAVFGSEVTNAADTGTGTLRTALTNASDGDTIKVMLPTGNVINLATVLPQITKSITIEGNGVILDGSGIAGTGNTSQLFYISGSSTTVVIKRFHFRNRTTSYYGTAIGNTGNLTLQSCIFSGNKAGSNGGVIYHSDGVLTVQGCTFYNNTSGYGGAIYKYGGTLTLTGNIFYGNTASYYGPIVYNSSGTSPTSGGFNVTDKPNGTGTSQSGWTFTDGDVQVSELPFELSSFKPKAGALGVITTRPDDYPETDFNGAPIPAANAASGAVQAAASD</sequence>
<organism evidence="3 4">
    <name type="scientific">Leadbettera azotonutricia (strain ATCC BAA-888 / DSM 13862 / ZAS-9)</name>
    <name type="common">Treponema azotonutricium</name>
    <dbReference type="NCBI Taxonomy" id="545695"/>
    <lineage>
        <taxon>Bacteria</taxon>
        <taxon>Pseudomonadati</taxon>
        <taxon>Spirochaetota</taxon>
        <taxon>Spirochaetia</taxon>
        <taxon>Spirochaetales</taxon>
        <taxon>Breznakiellaceae</taxon>
        <taxon>Leadbettera</taxon>
    </lineage>
</organism>
<dbReference type="KEGG" id="taz:TREAZ_0141"/>
<dbReference type="PANTHER" id="PTHR11319:SF35">
    <property type="entry name" value="OUTER MEMBRANE PROTEIN PMPC-RELATED"/>
    <property type="match status" value="1"/>
</dbReference>
<dbReference type="SMART" id="SM00710">
    <property type="entry name" value="PbH1"/>
    <property type="match status" value="13"/>
</dbReference>
<dbReference type="PROSITE" id="PS51257">
    <property type="entry name" value="PROKAR_LIPOPROTEIN"/>
    <property type="match status" value="1"/>
</dbReference>
<dbReference type="InParanoid" id="F5YEY4"/>
<dbReference type="PANTHER" id="PTHR11319">
    <property type="entry name" value="G PROTEIN-COUPLED RECEPTOR-RELATED"/>
    <property type="match status" value="1"/>
</dbReference>
<protein>
    <submittedName>
        <fullName evidence="3">Putative extracellular nuclease</fullName>
    </submittedName>
</protein>
<dbReference type="OrthoDB" id="8737820at2"/>
<dbReference type="HOGENOM" id="CLU_246669_0_0_12"/>
<evidence type="ECO:0000313" key="3">
    <source>
        <dbReference type="EMBL" id="AEF80151.1"/>
    </source>
</evidence>
<name>F5YEY4_LEAAZ</name>
<feature type="domain" description="Right handed beta helix" evidence="2">
    <location>
        <begin position="980"/>
        <end position="1114"/>
    </location>
</feature>
<gene>
    <name evidence="3" type="ordered locus">TREAZ_0141</name>
</gene>
<dbReference type="InterPro" id="IPR006626">
    <property type="entry name" value="PbH1"/>
</dbReference>
<feature type="domain" description="Right handed beta helix" evidence="2">
    <location>
        <begin position="657"/>
        <end position="781"/>
    </location>
</feature>
<dbReference type="Pfam" id="PF13229">
    <property type="entry name" value="Beta_helix"/>
    <property type="match status" value="3"/>
</dbReference>
<feature type="domain" description="Right handed beta helix" evidence="2">
    <location>
        <begin position="285"/>
        <end position="419"/>
    </location>
</feature>
<evidence type="ECO:0000313" key="4">
    <source>
        <dbReference type="Proteomes" id="UP000009222"/>
    </source>
</evidence>
<dbReference type="EMBL" id="CP001841">
    <property type="protein sequence ID" value="AEF80151.1"/>
    <property type="molecule type" value="Genomic_DNA"/>
</dbReference>
<dbReference type="eggNOG" id="COG2885">
    <property type="taxonomic scope" value="Bacteria"/>
</dbReference>
<keyword evidence="4" id="KW-1185">Reference proteome</keyword>
<evidence type="ECO:0000259" key="2">
    <source>
        <dbReference type="Pfam" id="PF13229"/>
    </source>
</evidence>
<reference evidence="4" key="1">
    <citation type="submission" date="2009-12" db="EMBL/GenBank/DDBJ databases">
        <title>Complete sequence of Treponema azotonutricium strain ZAS-9.</title>
        <authorList>
            <person name="Tetu S.G."/>
            <person name="Matson E."/>
            <person name="Ren Q."/>
            <person name="Seshadri R."/>
            <person name="Elbourne L."/>
            <person name="Hassan K.A."/>
            <person name="Durkin A."/>
            <person name="Radune D."/>
            <person name="Mohamoud Y."/>
            <person name="Shay R."/>
            <person name="Jin S."/>
            <person name="Zhang X."/>
            <person name="Lucey K."/>
            <person name="Ballor N.R."/>
            <person name="Ottesen E."/>
            <person name="Rosenthal R."/>
            <person name="Allen A."/>
            <person name="Leadbetter J.R."/>
            <person name="Paulsen I.T."/>
        </authorList>
    </citation>
    <scope>NUCLEOTIDE SEQUENCE [LARGE SCALE GENOMIC DNA]</scope>
    <source>
        <strain evidence="4">ATCC BAA-888 / DSM 13862 / ZAS-9</strain>
    </source>
</reference>
<dbReference type="SUPFAM" id="SSF51126">
    <property type="entry name" value="Pectin lyase-like"/>
    <property type="match status" value="4"/>
</dbReference>
<feature type="chain" id="PRO_5003329866" evidence="1">
    <location>
        <begin position="25"/>
        <end position="1544"/>
    </location>
</feature>
<dbReference type="STRING" id="545695.TREAZ_0141"/>
<keyword evidence="1" id="KW-0732">Signal</keyword>
<dbReference type="Proteomes" id="UP000009222">
    <property type="component" value="Chromosome"/>
</dbReference>